<organism evidence="1 2">
    <name type="scientific">Brevibacillus phage Jenst</name>
    <dbReference type="NCBI Taxonomy" id="1691954"/>
    <lineage>
        <taxon>Viruses</taxon>
        <taxon>Duplodnaviria</taxon>
        <taxon>Heunggongvirae</taxon>
        <taxon>Uroviricota</taxon>
        <taxon>Caudoviricetes</taxon>
        <taxon>Jenstvirus</taxon>
        <taxon>Jenstvirus jenst</taxon>
    </lineage>
</organism>
<evidence type="ECO:0000313" key="1">
    <source>
        <dbReference type="EMBL" id="ALA07278.1"/>
    </source>
</evidence>
<dbReference type="KEGG" id="vg:26626097"/>
<dbReference type="Proteomes" id="UP000208104">
    <property type="component" value="Segment"/>
</dbReference>
<evidence type="ECO:0000313" key="2">
    <source>
        <dbReference type="Proteomes" id="UP000208104"/>
    </source>
</evidence>
<gene>
    <name evidence="1" type="ORF">JENST_149</name>
</gene>
<sequence>MKQIRDIFLNKRRSKVYLVTWYIDSEDEIVGIYPLEDGGFTESELLSVQYKNMQFSAIS</sequence>
<keyword evidence="2" id="KW-1185">Reference proteome</keyword>
<proteinExistence type="predicted"/>
<reference evidence="1 2" key="1">
    <citation type="journal article" date="2015" name="Genome Announc.">
        <title>Genome Sequences of Five Additional Brevibacillus laterosporus Bacteriophages.</title>
        <authorList>
            <person name="Merrill B.D."/>
            <person name="Berg J.A."/>
            <person name="Graves K.A."/>
            <person name="Ward A.T."/>
            <person name="Hilton J.A."/>
            <person name="Wake B.N."/>
            <person name="Grose J.H."/>
            <person name="Breakwell D.P."/>
            <person name="Burnett S.H."/>
        </authorList>
    </citation>
    <scope>NUCLEOTIDE SEQUENCE [LARGE SCALE GENOMIC DNA]</scope>
</reference>
<dbReference type="RefSeq" id="YP_009199210.1">
    <property type="nucleotide sequence ID" value="NC_028805.1"/>
</dbReference>
<protein>
    <submittedName>
        <fullName evidence="1">Uncharacterized protein</fullName>
    </submittedName>
</protein>
<name>A0A0K2CNJ9_9CAUD</name>
<accession>A0A0K2CNJ9</accession>
<dbReference type="GeneID" id="26626097"/>
<dbReference type="EMBL" id="KT151955">
    <property type="protein sequence ID" value="ALA07278.1"/>
    <property type="molecule type" value="Genomic_DNA"/>
</dbReference>